<dbReference type="Pfam" id="PF11667">
    <property type="entry name" value="DUF3267"/>
    <property type="match status" value="1"/>
</dbReference>
<feature type="transmembrane region" description="Helical" evidence="1">
    <location>
        <begin position="112"/>
        <end position="134"/>
    </location>
</feature>
<name>A0A380JFM6_STRDO</name>
<keyword evidence="1" id="KW-0812">Transmembrane</keyword>
<feature type="transmembrane region" description="Helical" evidence="1">
    <location>
        <begin position="57"/>
        <end position="78"/>
    </location>
</feature>
<organism evidence="2 3">
    <name type="scientific">Streptococcus downei MFe28</name>
    <dbReference type="NCBI Taxonomy" id="764290"/>
    <lineage>
        <taxon>Bacteria</taxon>
        <taxon>Bacillati</taxon>
        <taxon>Bacillota</taxon>
        <taxon>Bacilli</taxon>
        <taxon>Lactobacillales</taxon>
        <taxon>Streptococcaceae</taxon>
        <taxon>Streptococcus</taxon>
    </lineage>
</organism>
<keyword evidence="3" id="KW-1185">Reference proteome</keyword>
<dbReference type="AlphaFoldDB" id="A0A380JFM6"/>
<protein>
    <submittedName>
        <fullName evidence="2">Surface antigen negative regulator Par</fullName>
    </submittedName>
</protein>
<keyword evidence="1" id="KW-1133">Transmembrane helix</keyword>
<dbReference type="OrthoDB" id="2365065at2"/>
<feature type="transmembrane region" description="Helical" evidence="1">
    <location>
        <begin position="14"/>
        <end position="37"/>
    </location>
</feature>
<proteinExistence type="predicted"/>
<gene>
    <name evidence="2" type="ORF">NCTC11391_01871</name>
</gene>
<feature type="transmembrane region" description="Helical" evidence="1">
    <location>
        <begin position="140"/>
        <end position="160"/>
    </location>
</feature>
<dbReference type="Proteomes" id="UP000254082">
    <property type="component" value="Unassembled WGS sequence"/>
</dbReference>
<keyword evidence="1" id="KW-0472">Membrane</keyword>
<dbReference type="InterPro" id="IPR021683">
    <property type="entry name" value="DUF3267"/>
</dbReference>
<accession>A0A380JFM6</accession>
<dbReference type="RefSeq" id="WP_002996537.1">
    <property type="nucleotide sequence ID" value="NZ_UHFA01000002.1"/>
</dbReference>
<evidence type="ECO:0000313" key="2">
    <source>
        <dbReference type="EMBL" id="SUN37015.1"/>
    </source>
</evidence>
<sequence length="185" mass="21271">MTLLQEINVRDNKWLIVGLNVAAFLAVFPFIFFFLWIYSLITGSPEIRFSFNLWDPFLLLFLLALILILHEGIHGIFFKLFQPDKTVKFGVIWQSFMFYATSPGSLYSRGQMMVIGLAPFLVNSLLLTLLLALGWLTAPFYLFLATFHAAGCVGDFYYAYVLAWKHRQHKIIAEDTENGLKIFQA</sequence>
<reference evidence="2 3" key="1">
    <citation type="submission" date="2018-06" db="EMBL/GenBank/DDBJ databases">
        <authorList>
            <consortium name="Pathogen Informatics"/>
            <person name="Doyle S."/>
        </authorList>
    </citation>
    <scope>NUCLEOTIDE SEQUENCE [LARGE SCALE GENOMIC DNA]</scope>
    <source>
        <strain evidence="3">NCTC 11391</strain>
    </source>
</reference>
<evidence type="ECO:0000256" key="1">
    <source>
        <dbReference type="SAM" id="Phobius"/>
    </source>
</evidence>
<evidence type="ECO:0000313" key="3">
    <source>
        <dbReference type="Proteomes" id="UP000254082"/>
    </source>
</evidence>
<dbReference type="EMBL" id="UHFA01000002">
    <property type="protein sequence ID" value="SUN37015.1"/>
    <property type="molecule type" value="Genomic_DNA"/>
</dbReference>